<dbReference type="Proteomes" id="UP000267029">
    <property type="component" value="Unassembled WGS sequence"/>
</dbReference>
<keyword evidence="2" id="KW-1185">Reference proteome</keyword>
<reference evidence="1 2" key="1">
    <citation type="submission" date="2018-10" db="EMBL/GenBank/DDBJ databases">
        <authorList>
            <consortium name="Pathogen Informatics"/>
        </authorList>
    </citation>
    <scope>NUCLEOTIDE SEQUENCE [LARGE SCALE GENOMIC DNA]</scope>
</reference>
<name>A0A0R3UQI3_MESCO</name>
<dbReference type="EMBL" id="UXSR01006023">
    <property type="protein sequence ID" value="VDD84136.1"/>
    <property type="molecule type" value="Genomic_DNA"/>
</dbReference>
<evidence type="ECO:0000313" key="1">
    <source>
        <dbReference type="EMBL" id="VDD84136.1"/>
    </source>
</evidence>
<dbReference type="AlphaFoldDB" id="A0A0R3UQI3"/>
<protein>
    <submittedName>
        <fullName evidence="1">Uncharacterized protein</fullName>
    </submittedName>
</protein>
<accession>A0A0R3UQI3</accession>
<evidence type="ECO:0000313" key="2">
    <source>
        <dbReference type="Proteomes" id="UP000267029"/>
    </source>
</evidence>
<sequence>MCASRDTSSSFARLLLLLHPRLDEMLVRTTACVNARLIYRLFTNKHTHTHAARPHALADMRIWRALFIERP</sequence>
<proteinExistence type="predicted"/>
<organism evidence="1 2">
    <name type="scientific">Mesocestoides corti</name>
    <name type="common">Flatworm</name>
    <dbReference type="NCBI Taxonomy" id="53468"/>
    <lineage>
        <taxon>Eukaryota</taxon>
        <taxon>Metazoa</taxon>
        <taxon>Spiralia</taxon>
        <taxon>Lophotrochozoa</taxon>
        <taxon>Platyhelminthes</taxon>
        <taxon>Cestoda</taxon>
        <taxon>Eucestoda</taxon>
        <taxon>Cyclophyllidea</taxon>
        <taxon>Mesocestoididae</taxon>
        <taxon>Mesocestoides</taxon>
    </lineage>
</organism>
<gene>
    <name evidence="1" type="ORF">MCOS_LOCUS10139</name>
</gene>